<evidence type="ECO:0000313" key="15">
    <source>
        <dbReference type="Proteomes" id="UP000278632"/>
    </source>
</evidence>
<dbReference type="Gene3D" id="1.10.246.80">
    <property type="match status" value="1"/>
</dbReference>
<sequence length="479" mass="52309">MLNREPQNPPLARRSAANELRIPVPAYAEKALDALERAGYESWIVGGYVRDALLGRPCADVDIATAAGWRDTQRVFEERGHRTHETGVAHGTLTAIVDDRPLEITTYRSDGAYSDARHPNRVTFVRSIEEDLARRDFTMNALAYHPARGLLDPYGGADDLASSTIRAVGDPQRRFAEDALRILRACRFASQLGFDIDSDTFNGMLSNKGLLCRISAERITHEIDRLLLGEHAGRALVETVDVLAAVLPELVAMKGFDQHTPYHIYDVLEHTAHVVQNVPPYPLARWAALLHDMGKPALFFTDADGVGHFYGHAAVSVMLARAVMGRLALPSAFAARVLKLVERHDDVIEPTPKAVKRALARLDGDTELFHALCDLKRGDALGQAPRCAQRVGAVDQLEAVLANVLAADEAFSLKKLAINGRDVLAFGVPRGPLVGQVLAAALDAVIDERLDNDRASLEAFVASWLEEQNGDSDAPNIVP</sequence>
<dbReference type="SUPFAM" id="SSF81891">
    <property type="entry name" value="Poly A polymerase C-terminal region-like"/>
    <property type="match status" value="1"/>
</dbReference>
<dbReference type="GO" id="GO:0016779">
    <property type="term" value="F:nucleotidyltransferase activity"/>
    <property type="evidence" value="ECO:0007669"/>
    <property type="project" value="UniProtKB-KW"/>
</dbReference>
<keyword evidence="2 9" id="KW-0808">Transferase</keyword>
<feature type="domain" description="tRNA nucleotidyltransferase/poly(A) polymerase RNA and SrmB- binding" evidence="12">
    <location>
        <begin position="193"/>
        <end position="250"/>
    </location>
</feature>
<dbReference type="OrthoDB" id="9805698at2"/>
<dbReference type="EMBL" id="QICD01000011">
    <property type="protein sequence ID" value="RNL43990.1"/>
    <property type="molecule type" value="Genomic_DNA"/>
</dbReference>
<dbReference type="InterPro" id="IPR032810">
    <property type="entry name" value="CCA-adding_enz_C"/>
</dbReference>
<dbReference type="CDD" id="cd05398">
    <property type="entry name" value="NT_ClassII-CCAase"/>
    <property type="match status" value="1"/>
</dbReference>
<keyword evidence="7" id="KW-0460">Magnesium</keyword>
<dbReference type="GO" id="GO:0000049">
    <property type="term" value="F:tRNA binding"/>
    <property type="evidence" value="ECO:0007669"/>
    <property type="project" value="TreeGrafter"/>
</dbReference>
<dbReference type="AlphaFoldDB" id="A0A3N0BAM1"/>
<dbReference type="SUPFAM" id="SSF81301">
    <property type="entry name" value="Nucleotidyltransferase"/>
    <property type="match status" value="1"/>
</dbReference>
<organism evidence="14 15">
    <name type="scientific">Paraeggerthella hongkongensis</name>
    <dbReference type="NCBI Taxonomy" id="230658"/>
    <lineage>
        <taxon>Bacteria</taxon>
        <taxon>Bacillati</taxon>
        <taxon>Actinomycetota</taxon>
        <taxon>Coriobacteriia</taxon>
        <taxon>Eggerthellales</taxon>
        <taxon>Eggerthellaceae</taxon>
        <taxon>Paraeggerthella</taxon>
    </lineage>
</organism>
<comment type="similarity">
    <text evidence="9">Belongs to the tRNA nucleotidyltransferase/poly(A) polymerase family.</text>
</comment>
<feature type="domain" description="CCA-adding enzyme C-terminal" evidence="13">
    <location>
        <begin position="383"/>
        <end position="461"/>
    </location>
</feature>
<evidence type="ECO:0000313" key="14">
    <source>
        <dbReference type="EMBL" id="RNL43990.1"/>
    </source>
</evidence>
<evidence type="ECO:0000256" key="7">
    <source>
        <dbReference type="ARBA" id="ARBA00022842"/>
    </source>
</evidence>
<dbReference type="PANTHER" id="PTHR46173:SF1">
    <property type="entry name" value="CCA TRNA NUCLEOTIDYLTRANSFERASE 1, MITOCHONDRIAL"/>
    <property type="match status" value="1"/>
</dbReference>
<dbReference type="Pfam" id="PF01743">
    <property type="entry name" value="PolyA_pol"/>
    <property type="match status" value="1"/>
</dbReference>
<evidence type="ECO:0000256" key="2">
    <source>
        <dbReference type="ARBA" id="ARBA00022679"/>
    </source>
</evidence>
<protein>
    <submittedName>
        <fullName evidence="14">Polynucleotide adenylyltransferase</fullName>
    </submittedName>
</protein>
<keyword evidence="5" id="KW-0479">Metal-binding</keyword>
<name>A0A3N0BAM1_9ACTN</name>
<keyword evidence="6" id="KW-0547">Nucleotide-binding</keyword>
<dbReference type="Proteomes" id="UP000278632">
    <property type="component" value="Unassembled WGS sequence"/>
</dbReference>
<keyword evidence="4 14" id="KW-0548">Nucleotidyltransferase</keyword>
<feature type="domain" description="HD" evidence="11">
    <location>
        <begin position="283"/>
        <end position="351"/>
    </location>
</feature>
<dbReference type="Pfam" id="PF01966">
    <property type="entry name" value="HD"/>
    <property type="match status" value="1"/>
</dbReference>
<dbReference type="InterPro" id="IPR003607">
    <property type="entry name" value="HD/PDEase_dom"/>
</dbReference>
<evidence type="ECO:0000256" key="4">
    <source>
        <dbReference type="ARBA" id="ARBA00022695"/>
    </source>
</evidence>
<dbReference type="Pfam" id="PF13735">
    <property type="entry name" value="tRNA_NucTran2_2"/>
    <property type="match status" value="1"/>
</dbReference>
<evidence type="ECO:0000259" key="12">
    <source>
        <dbReference type="Pfam" id="PF12627"/>
    </source>
</evidence>
<dbReference type="GO" id="GO:0000166">
    <property type="term" value="F:nucleotide binding"/>
    <property type="evidence" value="ECO:0007669"/>
    <property type="project" value="UniProtKB-KW"/>
</dbReference>
<evidence type="ECO:0000256" key="9">
    <source>
        <dbReference type="RuleBase" id="RU003953"/>
    </source>
</evidence>
<proteinExistence type="inferred from homology"/>
<dbReference type="InterPro" id="IPR043519">
    <property type="entry name" value="NT_sf"/>
</dbReference>
<evidence type="ECO:0000259" key="13">
    <source>
        <dbReference type="Pfam" id="PF13735"/>
    </source>
</evidence>
<dbReference type="Gene3D" id="1.10.3090.10">
    <property type="entry name" value="cca-adding enzyme, domain 2"/>
    <property type="match status" value="1"/>
</dbReference>
<evidence type="ECO:0000259" key="10">
    <source>
        <dbReference type="Pfam" id="PF01743"/>
    </source>
</evidence>
<dbReference type="CDD" id="cd00077">
    <property type="entry name" value="HDc"/>
    <property type="match status" value="1"/>
</dbReference>
<dbReference type="InterPro" id="IPR050264">
    <property type="entry name" value="Bact_CCA-adding_enz_type3_sf"/>
</dbReference>
<dbReference type="InterPro" id="IPR006674">
    <property type="entry name" value="HD_domain"/>
</dbReference>
<dbReference type="InterPro" id="IPR002646">
    <property type="entry name" value="PolA_pol_head_dom"/>
</dbReference>
<gene>
    <name evidence="14" type="ORF">DMP08_07150</name>
</gene>
<comment type="caution">
    <text evidence="14">The sequence shown here is derived from an EMBL/GenBank/DDBJ whole genome shotgun (WGS) entry which is preliminary data.</text>
</comment>
<evidence type="ECO:0000256" key="6">
    <source>
        <dbReference type="ARBA" id="ARBA00022741"/>
    </source>
</evidence>
<accession>A0A3N0BAM1</accession>
<keyword evidence="3" id="KW-0819">tRNA processing</keyword>
<dbReference type="GO" id="GO:0008033">
    <property type="term" value="P:tRNA processing"/>
    <property type="evidence" value="ECO:0007669"/>
    <property type="project" value="UniProtKB-KW"/>
</dbReference>
<dbReference type="Gene3D" id="3.30.460.10">
    <property type="entry name" value="Beta Polymerase, domain 2"/>
    <property type="match status" value="1"/>
</dbReference>
<reference evidence="15" key="1">
    <citation type="submission" date="2018-05" db="EMBL/GenBank/DDBJ databases">
        <title>Genome Sequencing of selected type strains of the family Eggerthellaceae.</title>
        <authorList>
            <person name="Danylec N."/>
            <person name="Stoll D.A."/>
            <person name="Doetsch A."/>
            <person name="Huch M."/>
        </authorList>
    </citation>
    <scope>NUCLEOTIDE SEQUENCE [LARGE SCALE GENOMIC DNA]</scope>
    <source>
        <strain evidence="15">DSM 16106</strain>
    </source>
</reference>
<feature type="domain" description="Poly A polymerase head" evidence="10">
    <location>
        <begin position="43"/>
        <end position="166"/>
    </location>
</feature>
<keyword evidence="15" id="KW-1185">Reference proteome</keyword>
<keyword evidence="8 9" id="KW-0694">RNA-binding</keyword>
<comment type="cofactor">
    <cofactor evidence="1">
        <name>Mg(2+)</name>
        <dbReference type="ChEBI" id="CHEBI:18420"/>
    </cofactor>
</comment>
<evidence type="ECO:0000256" key="1">
    <source>
        <dbReference type="ARBA" id="ARBA00001946"/>
    </source>
</evidence>
<dbReference type="Pfam" id="PF12627">
    <property type="entry name" value="PolyA_pol_RNAbd"/>
    <property type="match status" value="1"/>
</dbReference>
<dbReference type="GO" id="GO:0046872">
    <property type="term" value="F:metal ion binding"/>
    <property type="evidence" value="ECO:0007669"/>
    <property type="project" value="UniProtKB-KW"/>
</dbReference>
<dbReference type="RefSeq" id="WP_123192235.1">
    <property type="nucleotide sequence ID" value="NZ_QICD01000011.1"/>
</dbReference>
<evidence type="ECO:0000259" key="11">
    <source>
        <dbReference type="Pfam" id="PF01966"/>
    </source>
</evidence>
<evidence type="ECO:0000256" key="5">
    <source>
        <dbReference type="ARBA" id="ARBA00022723"/>
    </source>
</evidence>
<evidence type="ECO:0000256" key="8">
    <source>
        <dbReference type="ARBA" id="ARBA00022884"/>
    </source>
</evidence>
<dbReference type="InterPro" id="IPR032828">
    <property type="entry name" value="PolyA_RNA-bd"/>
</dbReference>
<evidence type="ECO:0000256" key="3">
    <source>
        <dbReference type="ARBA" id="ARBA00022694"/>
    </source>
</evidence>
<dbReference type="PANTHER" id="PTHR46173">
    <property type="entry name" value="CCA TRNA NUCLEOTIDYLTRANSFERASE 1, MITOCHONDRIAL"/>
    <property type="match status" value="1"/>
</dbReference>